<organism evidence="1 2">
    <name type="scientific">Iris pallida</name>
    <name type="common">Sweet iris</name>
    <dbReference type="NCBI Taxonomy" id="29817"/>
    <lineage>
        <taxon>Eukaryota</taxon>
        <taxon>Viridiplantae</taxon>
        <taxon>Streptophyta</taxon>
        <taxon>Embryophyta</taxon>
        <taxon>Tracheophyta</taxon>
        <taxon>Spermatophyta</taxon>
        <taxon>Magnoliopsida</taxon>
        <taxon>Liliopsida</taxon>
        <taxon>Asparagales</taxon>
        <taxon>Iridaceae</taxon>
        <taxon>Iridoideae</taxon>
        <taxon>Irideae</taxon>
        <taxon>Iris</taxon>
    </lineage>
</organism>
<name>A0AAX6G2S8_IRIPA</name>
<dbReference type="EMBL" id="JANAVB010023995">
    <property type="protein sequence ID" value="KAJ6822777.1"/>
    <property type="molecule type" value="Genomic_DNA"/>
</dbReference>
<proteinExistence type="predicted"/>
<dbReference type="Proteomes" id="UP001140949">
    <property type="component" value="Unassembled WGS sequence"/>
</dbReference>
<evidence type="ECO:0000313" key="2">
    <source>
        <dbReference type="Proteomes" id="UP001140949"/>
    </source>
</evidence>
<reference evidence="1" key="1">
    <citation type="journal article" date="2023" name="GigaByte">
        <title>Genome assembly of the bearded iris, Iris pallida Lam.</title>
        <authorList>
            <person name="Bruccoleri R.E."/>
            <person name="Oakeley E.J."/>
            <person name="Faust A.M.E."/>
            <person name="Altorfer M."/>
            <person name="Dessus-Babus S."/>
            <person name="Burckhardt D."/>
            <person name="Oertli M."/>
            <person name="Naumann U."/>
            <person name="Petersen F."/>
            <person name="Wong J."/>
        </authorList>
    </citation>
    <scope>NUCLEOTIDE SEQUENCE</scope>
    <source>
        <strain evidence="1">GSM-AAB239-AS_SAM_17_03QT</strain>
    </source>
</reference>
<accession>A0AAX6G2S8</accession>
<sequence length="31" mass="3634">MTMREGLMINSLSDESMFLLNKRQRSSSKSR</sequence>
<dbReference type="AlphaFoldDB" id="A0AAX6G2S8"/>
<evidence type="ECO:0000313" key="1">
    <source>
        <dbReference type="EMBL" id="KAJ6822777.1"/>
    </source>
</evidence>
<keyword evidence="2" id="KW-1185">Reference proteome</keyword>
<gene>
    <name evidence="1" type="ORF">M6B38_387310</name>
</gene>
<comment type="caution">
    <text evidence="1">The sequence shown here is derived from an EMBL/GenBank/DDBJ whole genome shotgun (WGS) entry which is preliminary data.</text>
</comment>
<reference evidence="1" key="2">
    <citation type="submission" date="2023-04" db="EMBL/GenBank/DDBJ databases">
        <authorList>
            <person name="Bruccoleri R.E."/>
            <person name="Oakeley E.J."/>
            <person name="Faust A.-M."/>
            <person name="Dessus-Babus S."/>
            <person name="Altorfer M."/>
            <person name="Burckhardt D."/>
            <person name="Oertli M."/>
            <person name="Naumann U."/>
            <person name="Petersen F."/>
            <person name="Wong J."/>
        </authorList>
    </citation>
    <scope>NUCLEOTIDE SEQUENCE</scope>
    <source>
        <strain evidence="1">GSM-AAB239-AS_SAM_17_03QT</strain>
        <tissue evidence="1">Leaf</tissue>
    </source>
</reference>
<protein>
    <submittedName>
        <fullName evidence="1">Uncharacterized protein</fullName>
    </submittedName>
</protein>